<feature type="domain" description="HTH gntR-type" evidence="4">
    <location>
        <begin position="1"/>
        <end position="69"/>
    </location>
</feature>
<evidence type="ECO:0000259" key="4">
    <source>
        <dbReference type="PROSITE" id="PS50949"/>
    </source>
</evidence>
<evidence type="ECO:0000256" key="3">
    <source>
        <dbReference type="ARBA" id="ARBA00023163"/>
    </source>
</evidence>
<dbReference type="Pfam" id="PF07702">
    <property type="entry name" value="UTRA"/>
    <property type="match status" value="1"/>
</dbReference>
<gene>
    <name evidence="5" type="ORF">ACFSX4_04720</name>
</gene>
<keyword evidence="3" id="KW-0804">Transcription</keyword>
<dbReference type="EMBL" id="JBHUOQ010000001">
    <property type="protein sequence ID" value="MFD2829762.1"/>
    <property type="molecule type" value="Genomic_DNA"/>
</dbReference>
<dbReference type="Pfam" id="PF00392">
    <property type="entry name" value="GntR"/>
    <property type="match status" value="1"/>
</dbReference>
<evidence type="ECO:0000313" key="5">
    <source>
        <dbReference type="EMBL" id="MFD2829762.1"/>
    </source>
</evidence>
<name>A0ABW5WTW2_9STAP</name>
<dbReference type="InterPro" id="IPR011663">
    <property type="entry name" value="UTRA"/>
</dbReference>
<organism evidence="5 6">
    <name type="scientific">Corticicoccus populi</name>
    <dbReference type="NCBI Taxonomy" id="1812821"/>
    <lineage>
        <taxon>Bacteria</taxon>
        <taxon>Bacillati</taxon>
        <taxon>Bacillota</taxon>
        <taxon>Bacilli</taxon>
        <taxon>Bacillales</taxon>
        <taxon>Staphylococcaceae</taxon>
        <taxon>Corticicoccus</taxon>
    </lineage>
</organism>
<dbReference type="InterPro" id="IPR036388">
    <property type="entry name" value="WH-like_DNA-bd_sf"/>
</dbReference>
<dbReference type="Gene3D" id="3.40.1410.10">
    <property type="entry name" value="Chorismate lyase-like"/>
    <property type="match status" value="1"/>
</dbReference>
<evidence type="ECO:0000313" key="6">
    <source>
        <dbReference type="Proteomes" id="UP001597519"/>
    </source>
</evidence>
<reference evidence="6" key="1">
    <citation type="journal article" date="2019" name="Int. J. Syst. Evol. Microbiol.">
        <title>The Global Catalogue of Microorganisms (GCM) 10K type strain sequencing project: providing services to taxonomists for standard genome sequencing and annotation.</title>
        <authorList>
            <consortium name="The Broad Institute Genomics Platform"/>
            <consortium name="The Broad Institute Genome Sequencing Center for Infectious Disease"/>
            <person name="Wu L."/>
            <person name="Ma J."/>
        </authorList>
    </citation>
    <scope>NUCLEOTIDE SEQUENCE [LARGE SCALE GENOMIC DNA]</scope>
    <source>
        <strain evidence="6">KCTC 33575</strain>
    </source>
</reference>
<comment type="caution">
    <text evidence="5">The sequence shown here is derived from an EMBL/GenBank/DDBJ whole genome shotgun (WGS) entry which is preliminary data.</text>
</comment>
<dbReference type="PRINTS" id="PR00035">
    <property type="entry name" value="HTHGNTR"/>
</dbReference>
<dbReference type="Proteomes" id="UP001597519">
    <property type="component" value="Unassembled WGS sequence"/>
</dbReference>
<dbReference type="PANTHER" id="PTHR44846:SF12">
    <property type="entry name" value="HTH-TYPE TRANSCRIPTIONAL REGULATOR TRER"/>
    <property type="match status" value="1"/>
</dbReference>
<dbReference type="RefSeq" id="WP_377772060.1">
    <property type="nucleotide sequence ID" value="NZ_JBHUOQ010000001.1"/>
</dbReference>
<accession>A0ABW5WTW2</accession>
<dbReference type="InterPro" id="IPR028978">
    <property type="entry name" value="Chorismate_lyase_/UTRA_dom_sf"/>
</dbReference>
<dbReference type="PANTHER" id="PTHR44846">
    <property type="entry name" value="MANNOSYL-D-GLYCERATE TRANSPORT/METABOLISM SYSTEM REPRESSOR MNGR-RELATED"/>
    <property type="match status" value="1"/>
</dbReference>
<dbReference type="SUPFAM" id="SSF46785">
    <property type="entry name" value="Winged helix' DNA-binding domain"/>
    <property type="match status" value="1"/>
</dbReference>
<dbReference type="InterPro" id="IPR036390">
    <property type="entry name" value="WH_DNA-bd_sf"/>
</dbReference>
<dbReference type="InterPro" id="IPR000524">
    <property type="entry name" value="Tscrpt_reg_HTH_GntR"/>
</dbReference>
<proteinExistence type="predicted"/>
<keyword evidence="6" id="KW-1185">Reference proteome</keyword>
<keyword evidence="2" id="KW-0238">DNA-binding</keyword>
<evidence type="ECO:0000256" key="1">
    <source>
        <dbReference type="ARBA" id="ARBA00023015"/>
    </source>
</evidence>
<protein>
    <submittedName>
        <fullName evidence="5">GntR family transcriptional regulator</fullName>
    </submittedName>
</protein>
<dbReference type="SMART" id="SM00866">
    <property type="entry name" value="UTRA"/>
    <property type="match status" value="1"/>
</dbReference>
<dbReference type="SUPFAM" id="SSF64288">
    <property type="entry name" value="Chorismate lyase-like"/>
    <property type="match status" value="1"/>
</dbReference>
<dbReference type="SMART" id="SM00345">
    <property type="entry name" value="HTH_GNTR"/>
    <property type="match status" value="1"/>
</dbReference>
<keyword evidence="1" id="KW-0805">Transcription regulation</keyword>
<dbReference type="Gene3D" id="1.10.10.10">
    <property type="entry name" value="Winged helix-like DNA-binding domain superfamily/Winged helix DNA-binding domain"/>
    <property type="match status" value="1"/>
</dbReference>
<dbReference type="PROSITE" id="PS50949">
    <property type="entry name" value="HTH_GNTR"/>
    <property type="match status" value="1"/>
</dbReference>
<dbReference type="CDD" id="cd07377">
    <property type="entry name" value="WHTH_GntR"/>
    <property type="match status" value="1"/>
</dbReference>
<sequence length="237" mass="27676">MKKRDFVSDDILSKIYQNKYKAGQKLPTERTLADIYGVSRYTIREAVKKLVEIGSIKVIHGSGSIVMDTKYKGPLIYNSLTQKKFTEIQSKIVYLKKIQSSDELLKIFDLNSKGKKLWEYKRVRIIDYQKRQIETSWLPYQLFPEITEKVITQSVHEFVQNAGYKISHFITTYTPVSISKEDAELLNCKKGEPAMKIINRGILEDGRIFEYSEMISLDYSVTYFTPFEPANHQYRAR</sequence>
<evidence type="ECO:0000256" key="2">
    <source>
        <dbReference type="ARBA" id="ARBA00023125"/>
    </source>
</evidence>
<dbReference type="InterPro" id="IPR050679">
    <property type="entry name" value="Bact_HTH_transcr_reg"/>
</dbReference>